<dbReference type="Proteomes" id="UP000271974">
    <property type="component" value="Unassembled WGS sequence"/>
</dbReference>
<dbReference type="InterPro" id="IPR029059">
    <property type="entry name" value="AB_hydrolase_5"/>
</dbReference>
<dbReference type="InterPro" id="IPR029058">
    <property type="entry name" value="AB_hydrolase_fold"/>
</dbReference>
<comment type="caution">
    <text evidence="3">The sequence shown here is derived from an EMBL/GenBank/DDBJ whole genome shotgun (WGS) entry which is preliminary data.</text>
</comment>
<keyword evidence="4" id="KW-1185">Reference proteome</keyword>
<name>A0A433SR71_ELYCH</name>
<dbReference type="GO" id="GO:0016787">
    <property type="term" value="F:hydrolase activity"/>
    <property type="evidence" value="ECO:0007669"/>
    <property type="project" value="InterPro"/>
</dbReference>
<dbReference type="EMBL" id="RQTK01001167">
    <property type="protein sequence ID" value="RUS71742.1"/>
    <property type="molecule type" value="Genomic_DNA"/>
</dbReference>
<evidence type="ECO:0000313" key="4">
    <source>
        <dbReference type="Proteomes" id="UP000271974"/>
    </source>
</evidence>
<feature type="chain" id="PRO_5019488592" description="Alpha/beta hydrolase fold-5 domain-containing protein" evidence="1">
    <location>
        <begin position="23"/>
        <end position="481"/>
    </location>
</feature>
<accession>A0A433SR71</accession>
<reference evidence="3 4" key="1">
    <citation type="submission" date="2019-01" db="EMBL/GenBank/DDBJ databases">
        <title>A draft genome assembly of the solar-powered sea slug Elysia chlorotica.</title>
        <authorList>
            <person name="Cai H."/>
            <person name="Li Q."/>
            <person name="Fang X."/>
            <person name="Li J."/>
            <person name="Curtis N.E."/>
            <person name="Altenburger A."/>
            <person name="Shibata T."/>
            <person name="Feng M."/>
            <person name="Maeda T."/>
            <person name="Schwartz J.A."/>
            <person name="Shigenobu S."/>
            <person name="Lundholm N."/>
            <person name="Nishiyama T."/>
            <person name="Yang H."/>
            <person name="Hasebe M."/>
            <person name="Li S."/>
            <person name="Pierce S.K."/>
            <person name="Wang J."/>
        </authorList>
    </citation>
    <scope>NUCLEOTIDE SEQUENCE [LARGE SCALE GENOMIC DNA]</scope>
    <source>
        <strain evidence="3">EC2010</strain>
        <tissue evidence="3">Whole organism of an adult</tissue>
    </source>
</reference>
<organism evidence="3 4">
    <name type="scientific">Elysia chlorotica</name>
    <name type="common">Eastern emerald elysia</name>
    <name type="synonym">Sea slug</name>
    <dbReference type="NCBI Taxonomy" id="188477"/>
    <lineage>
        <taxon>Eukaryota</taxon>
        <taxon>Metazoa</taxon>
        <taxon>Spiralia</taxon>
        <taxon>Lophotrochozoa</taxon>
        <taxon>Mollusca</taxon>
        <taxon>Gastropoda</taxon>
        <taxon>Heterobranchia</taxon>
        <taxon>Euthyneura</taxon>
        <taxon>Panpulmonata</taxon>
        <taxon>Sacoglossa</taxon>
        <taxon>Placobranchoidea</taxon>
        <taxon>Plakobranchidae</taxon>
        <taxon>Elysia</taxon>
    </lineage>
</organism>
<dbReference type="Gene3D" id="3.40.50.1820">
    <property type="entry name" value="alpha/beta hydrolase"/>
    <property type="match status" value="1"/>
</dbReference>
<evidence type="ECO:0000259" key="2">
    <source>
        <dbReference type="Pfam" id="PF12695"/>
    </source>
</evidence>
<keyword evidence="1" id="KW-0732">Signal</keyword>
<feature type="signal peptide" evidence="1">
    <location>
        <begin position="1"/>
        <end position="22"/>
    </location>
</feature>
<dbReference type="AlphaFoldDB" id="A0A433SR71"/>
<protein>
    <recommendedName>
        <fullName evidence="2">Alpha/beta hydrolase fold-5 domain-containing protein</fullName>
    </recommendedName>
</protein>
<gene>
    <name evidence="3" type="ORF">EGW08_020495</name>
</gene>
<evidence type="ECO:0000256" key="1">
    <source>
        <dbReference type="SAM" id="SignalP"/>
    </source>
</evidence>
<evidence type="ECO:0000313" key="3">
    <source>
        <dbReference type="EMBL" id="RUS71742.1"/>
    </source>
</evidence>
<dbReference type="Pfam" id="PF12695">
    <property type="entry name" value="Abhydrolase_5"/>
    <property type="match status" value="1"/>
</dbReference>
<proteinExistence type="predicted"/>
<sequence length="481" mass="53992">MSGIRTLVWVALSVLCVQTGSALVTTRILRPIRETGDEVGLIFFPESDVKGEDYNKTARAIQEASKLRVWVALTDNYLFDVVTGPDVYDAMIKAVKKLVGAGMESDSFVGVAHGWSGYLLQTYAQNSGLKAIILMGSTVARNTQLRDFPIPVLTLAAELDGVTRMTRIVEEYDKLTKGMPASFRGLYRTPVIYIEGANHAQFASGSDQSLIDKSRDLEPEITDDEAHRWIGKYVNDFLTVTFSSEEDDVDNSLTALVEPFMDAVNKFQPFLDMRNFDTNGVKSMWTVVAQKMFAGEYSDEVAVSNEVVGNPWFYVKSPSVDLNDFKVVLDTKTLVDVATKSDSWKFQSQMESPVEIDMKLVSKNAIWEKLAAHNDSSLRTEPNSCEALNQFALTLAIAMSTEKAQERYLARGWPIILEEDAMRWSNALWTPSRLRMWEDIDGLHVRSVAMETDDAHYCKVLSVYRAMEWVNIDSVRVNPFA</sequence>
<dbReference type="OrthoDB" id="188124at2759"/>
<dbReference type="SUPFAM" id="SSF53474">
    <property type="entry name" value="alpha/beta-Hydrolases"/>
    <property type="match status" value="1"/>
</dbReference>
<feature type="domain" description="Alpha/beta hydrolase fold-5" evidence="2">
    <location>
        <begin position="41"/>
        <end position="207"/>
    </location>
</feature>